<dbReference type="GO" id="GO:0009279">
    <property type="term" value="C:cell outer membrane"/>
    <property type="evidence" value="ECO:0007669"/>
    <property type="project" value="UniProtKB-SubCell"/>
</dbReference>
<evidence type="ECO:0000256" key="5">
    <source>
        <dbReference type="RuleBase" id="RU003357"/>
    </source>
</evidence>
<comment type="caution">
    <text evidence="10">The sequence shown here is derived from an EMBL/GenBank/DDBJ whole genome shotgun (WGS) entry which is preliminary data.</text>
</comment>
<feature type="domain" description="TonB-dependent receptor plug" evidence="8">
    <location>
        <begin position="54"/>
        <end position="165"/>
    </location>
</feature>
<keyword evidence="6" id="KW-0732">Signal</keyword>
<dbReference type="Proteomes" id="UP000430634">
    <property type="component" value="Unassembled WGS sequence"/>
</dbReference>
<dbReference type="OrthoDB" id="8727862at2"/>
<evidence type="ECO:0000313" key="12">
    <source>
        <dbReference type="Proteomes" id="UP000622638"/>
    </source>
</evidence>
<keyword evidence="3 5" id="KW-0472">Membrane</keyword>
<reference evidence="9" key="1">
    <citation type="journal article" date="2014" name="Int. J. Syst. Evol. Microbiol.">
        <title>Complete genome of a new Firmicutes species belonging to the dominant human colonic microbiota ('Ruminococcus bicirculans') reveals two chromosomes and a selective capacity to utilize plant glucans.</title>
        <authorList>
            <consortium name="NISC Comparative Sequencing Program"/>
            <person name="Wegmann U."/>
            <person name="Louis P."/>
            <person name="Goesmann A."/>
            <person name="Henrissat B."/>
            <person name="Duncan S.H."/>
            <person name="Flint H.J."/>
        </authorList>
    </citation>
    <scope>NUCLEOTIDE SEQUENCE</scope>
    <source>
        <strain evidence="9">CGMCC 1.15931</strain>
    </source>
</reference>
<dbReference type="PANTHER" id="PTHR40980:SF4">
    <property type="entry name" value="TONB-DEPENDENT RECEPTOR-LIKE BETA-BARREL DOMAIN-CONTAINING PROTEIN"/>
    <property type="match status" value="1"/>
</dbReference>
<dbReference type="AlphaFoldDB" id="A0A6I3T038"/>
<dbReference type="InterPro" id="IPR000531">
    <property type="entry name" value="Beta-barrel_TonB"/>
</dbReference>
<feature type="signal peptide" evidence="6">
    <location>
        <begin position="1"/>
        <end position="22"/>
    </location>
</feature>
<dbReference type="Gene3D" id="2.40.170.20">
    <property type="entry name" value="TonB-dependent receptor, beta-barrel domain"/>
    <property type="match status" value="1"/>
</dbReference>
<proteinExistence type="inferred from homology"/>
<sequence length="987" mass="106454">MRIERKPLAAVALAWLALPAWAQQDVADNAAGDAMQKVEVTGIRASLAKSLDVKRNASANVEVITAEDIGKMPDKNLADSLQRLPGVAVRTDYDEAEKVSMRGTNPDMSLILFNGHAVSTADWYIADQNSSSRSTSLSLVPSSVLNQAVVFKTSQANIVDGGLAGTINVTTRKPLAQKEKVSGVVSGGLTYADLPGKTAPDLNASINWKNDANTFGFIVQGFAEKRHIRRDSVSRLAYGASSGWDVINTATMLGISDASLAGTGLTAADLNGVRMPGSMSSEFVEGVRDRKGGLLSLQFKPNQDLDVTATGFYSRMKANNYGRLTSGALYSMLLGKADPLGGVTATAANTASNGQRVYANIRNPVIVNETSMYGHPLRVLKSADIIFPDGTTPQYVGNSEAFYRDGATAESAFIDVDANWRVNDDLRVKALLSTTRGVGETARDQGTTWARYGTGVSYALNDVDEAPFVQYHGAGANVPGLNADGSGYALVGRTVSSTRTVDRESSLQLDLEYKVNWRMLTTFDTGVRYADHRRRNKRNSPTFNSASLGAGPAGYVAYPSDFGDDLKGDFDNTGFYFTPQALKDYIAASIRPTTPEFERRVVNEIDMRERQTALYAMQSFEQDRWSGNVGLRFVRTRVNADIVTPVPPGSCVKTAPGQAAVPCPAYPGAITTAGDGSTYYEGVPFNPAGGLIYFKTPTGRSFDNFLPSVNLRYELRPQMVARFGASRTIGRQNYNVLGSGFGTPSCTAGGCTVTGPNPGLRPLTSDNVDLSWSWYFAPRSLVAIDVFHSSIDGYVKTGTVTQGETVQLVDPRDNTVKTFFVNSSSQQGARINGIELAYEQPLWGSFGVTGNVSRAKTKVDDGRPMVGASEWAGNLGGYFENDRWSARLVWNYRGKYVSSTTAPAPTANSQGQTVIVGVAMPTAPTMAKGVATLAASVNWTVRPNLVLSVDATNLTNTRRAQYRYSEEEQQKLDVSGRQVYVNVKYRF</sequence>
<dbReference type="EMBL" id="BMKG01000008">
    <property type="protein sequence ID" value="GGB99935.1"/>
    <property type="molecule type" value="Genomic_DNA"/>
</dbReference>
<protein>
    <submittedName>
        <fullName evidence="10">TonB-dependent receptor</fullName>
    </submittedName>
</protein>
<dbReference type="Proteomes" id="UP000622638">
    <property type="component" value="Unassembled WGS sequence"/>
</dbReference>
<dbReference type="InterPro" id="IPR036942">
    <property type="entry name" value="Beta-barrel_TonB_sf"/>
</dbReference>
<comment type="similarity">
    <text evidence="2 5">Belongs to the TonB-dependent receptor family.</text>
</comment>
<evidence type="ECO:0000256" key="4">
    <source>
        <dbReference type="ARBA" id="ARBA00023237"/>
    </source>
</evidence>
<evidence type="ECO:0000256" key="2">
    <source>
        <dbReference type="ARBA" id="ARBA00009810"/>
    </source>
</evidence>
<evidence type="ECO:0000256" key="1">
    <source>
        <dbReference type="ARBA" id="ARBA00004442"/>
    </source>
</evidence>
<feature type="domain" description="TonB-dependent receptor-like beta-barrel" evidence="7">
    <location>
        <begin position="466"/>
        <end position="954"/>
    </location>
</feature>
<evidence type="ECO:0000256" key="6">
    <source>
        <dbReference type="SAM" id="SignalP"/>
    </source>
</evidence>
<dbReference type="InterPro" id="IPR010104">
    <property type="entry name" value="TonB_rcpt_bac"/>
</dbReference>
<dbReference type="Pfam" id="PF00593">
    <property type="entry name" value="TonB_dep_Rec_b-barrel"/>
    <property type="match status" value="1"/>
</dbReference>
<evidence type="ECO:0000313" key="10">
    <source>
        <dbReference type="EMBL" id="MTV54898.1"/>
    </source>
</evidence>
<dbReference type="InterPro" id="IPR037066">
    <property type="entry name" value="Plug_dom_sf"/>
</dbReference>
<evidence type="ECO:0000313" key="9">
    <source>
        <dbReference type="EMBL" id="GGB99935.1"/>
    </source>
</evidence>
<comment type="subcellular location">
    <subcellularLocation>
        <location evidence="1 5">Cell outer membrane</location>
    </subcellularLocation>
</comment>
<evidence type="ECO:0000256" key="3">
    <source>
        <dbReference type="ARBA" id="ARBA00023136"/>
    </source>
</evidence>
<keyword evidence="10" id="KW-0675">Receptor</keyword>
<keyword evidence="5" id="KW-0798">TonB box</keyword>
<reference evidence="9" key="4">
    <citation type="submission" date="2024-05" db="EMBL/GenBank/DDBJ databases">
        <authorList>
            <person name="Sun Q."/>
            <person name="Zhou Y."/>
        </authorList>
    </citation>
    <scope>NUCLEOTIDE SEQUENCE</scope>
    <source>
        <strain evidence="9">CGMCC 1.15931</strain>
    </source>
</reference>
<dbReference type="NCBIfam" id="TIGR01782">
    <property type="entry name" value="TonB-Xanth-Caul"/>
    <property type="match status" value="1"/>
</dbReference>
<dbReference type="SUPFAM" id="SSF56935">
    <property type="entry name" value="Porins"/>
    <property type="match status" value="1"/>
</dbReference>
<dbReference type="RefSeq" id="WP_155472179.1">
    <property type="nucleotide sequence ID" value="NZ_BMKG01000008.1"/>
</dbReference>
<gene>
    <name evidence="9" type="primary">cirA</name>
    <name evidence="9" type="ORF">GCM10011572_22360</name>
    <name evidence="10" type="ORF">GM672_19390</name>
</gene>
<feature type="chain" id="PRO_5026172758" evidence="6">
    <location>
        <begin position="23"/>
        <end position="987"/>
    </location>
</feature>
<dbReference type="Gene3D" id="2.170.130.10">
    <property type="entry name" value="TonB-dependent receptor, plug domain"/>
    <property type="match status" value="1"/>
</dbReference>
<accession>A0A6I3T038</accession>
<dbReference type="EMBL" id="WNKZ01000064">
    <property type="protein sequence ID" value="MTV54898.1"/>
    <property type="molecule type" value="Genomic_DNA"/>
</dbReference>
<reference evidence="10 11" key="3">
    <citation type="submission" date="2019-11" db="EMBL/GenBank/DDBJ databases">
        <title>Type strains purchased from KCTC, JCM and DSMZ.</title>
        <authorList>
            <person name="Lu H."/>
        </authorList>
    </citation>
    <scope>NUCLEOTIDE SEQUENCE [LARGE SCALE GENOMIC DNA]</scope>
    <source>
        <strain evidence="10 11">KCTC 52429</strain>
    </source>
</reference>
<keyword evidence="4" id="KW-0998">Cell outer membrane</keyword>
<dbReference type="InterPro" id="IPR012910">
    <property type="entry name" value="Plug_dom"/>
</dbReference>
<keyword evidence="12" id="KW-1185">Reference proteome</keyword>
<evidence type="ECO:0000259" key="7">
    <source>
        <dbReference type="Pfam" id="PF00593"/>
    </source>
</evidence>
<evidence type="ECO:0000313" key="11">
    <source>
        <dbReference type="Proteomes" id="UP000430634"/>
    </source>
</evidence>
<dbReference type="PANTHER" id="PTHR40980">
    <property type="entry name" value="PLUG DOMAIN-CONTAINING PROTEIN"/>
    <property type="match status" value="1"/>
</dbReference>
<evidence type="ECO:0000259" key="8">
    <source>
        <dbReference type="Pfam" id="PF07715"/>
    </source>
</evidence>
<organism evidence="10 11">
    <name type="scientific">Pseudoduganella buxea</name>
    <dbReference type="NCBI Taxonomy" id="1949069"/>
    <lineage>
        <taxon>Bacteria</taxon>
        <taxon>Pseudomonadati</taxon>
        <taxon>Pseudomonadota</taxon>
        <taxon>Betaproteobacteria</taxon>
        <taxon>Burkholderiales</taxon>
        <taxon>Oxalobacteraceae</taxon>
        <taxon>Telluria group</taxon>
        <taxon>Pseudoduganella</taxon>
    </lineage>
</organism>
<name>A0A6I3T038_9BURK</name>
<dbReference type="Pfam" id="PF07715">
    <property type="entry name" value="Plug"/>
    <property type="match status" value="1"/>
</dbReference>
<reference evidence="12" key="2">
    <citation type="journal article" date="2019" name="Int. J. Syst. Evol. Microbiol.">
        <title>The Global Catalogue of Microorganisms (GCM) 10K type strain sequencing project: providing services to taxonomists for standard genome sequencing and annotation.</title>
        <authorList>
            <consortium name="The Broad Institute Genomics Platform"/>
            <consortium name="The Broad Institute Genome Sequencing Center for Infectious Disease"/>
            <person name="Wu L."/>
            <person name="Ma J."/>
        </authorList>
    </citation>
    <scope>NUCLEOTIDE SEQUENCE [LARGE SCALE GENOMIC DNA]</scope>
    <source>
        <strain evidence="12">CGMCC 1.15931</strain>
    </source>
</reference>